<dbReference type="GO" id="GO:0005243">
    <property type="term" value="F:gap junction channel activity"/>
    <property type="evidence" value="ECO:0007669"/>
    <property type="project" value="TreeGrafter"/>
</dbReference>
<accession>A0A815AR12</accession>
<dbReference type="GO" id="GO:0005921">
    <property type="term" value="C:gap junction"/>
    <property type="evidence" value="ECO:0007669"/>
    <property type="project" value="TreeGrafter"/>
</dbReference>
<dbReference type="EMBL" id="CAJOBC010018129">
    <property type="protein sequence ID" value="CAF4035849.1"/>
    <property type="molecule type" value="Genomic_DNA"/>
</dbReference>
<evidence type="ECO:0000256" key="4">
    <source>
        <dbReference type="ARBA" id="ARBA00022692"/>
    </source>
</evidence>
<keyword evidence="6" id="KW-0406">Ion transport</keyword>
<evidence type="ECO:0000313" key="11">
    <source>
        <dbReference type="EMBL" id="CAF4035849.1"/>
    </source>
</evidence>
<evidence type="ECO:0000256" key="8">
    <source>
        <dbReference type="ARBA" id="ARBA00023303"/>
    </source>
</evidence>
<name>A0A815AR12_9BILA</name>
<dbReference type="Proteomes" id="UP000682733">
    <property type="component" value="Unassembled WGS sequence"/>
</dbReference>
<evidence type="ECO:0000313" key="13">
    <source>
        <dbReference type="Proteomes" id="UP000663829"/>
    </source>
</evidence>
<keyword evidence="3" id="KW-1003">Cell membrane</keyword>
<evidence type="ECO:0000313" key="9">
    <source>
        <dbReference type="EMBL" id="CAF1259516.1"/>
    </source>
</evidence>
<protein>
    <submittedName>
        <fullName evidence="9">Uncharacterized protein</fullName>
    </submittedName>
</protein>
<dbReference type="Proteomes" id="UP000663829">
    <property type="component" value="Unassembled WGS sequence"/>
</dbReference>
<proteinExistence type="predicted"/>
<dbReference type="EMBL" id="CAJNOK010029678">
    <property type="protein sequence ID" value="CAF1450829.1"/>
    <property type="molecule type" value="Genomic_DNA"/>
</dbReference>
<dbReference type="Proteomes" id="UP000677228">
    <property type="component" value="Unassembled WGS sequence"/>
</dbReference>
<dbReference type="PANTHER" id="PTHR11893">
    <property type="entry name" value="INNEXIN"/>
    <property type="match status" value="1"/>
</dbReference>
<gene>
    <name evidence="9" type="ORF">GPM918_LOCUS26535</name>
    <name evidence="10" type="ORF">OVA965_LOCUS34828</name>
    <name evidence="11" type="ORF">SRO942_LOCUS26709</name>
    <name evidence="12" type="ORF">TMI583_LOCUS35773</name>
</gene>
<dbReference type="OrthoDB" id="5867527at2759"/>
<evidence type="ECO:0000256" key="5">
    <source>
        <dbReference type="ARBA" id="ARBA00022989"/>
    </source>
</evidence>
<keyword evidence="8" id="KW-0407">Ion channel</keyword>
<feature type="non-terminal residue" evidence="9">
    <location>
        <position position="1"/>
    </location>
</feature>
<evidence type="ECO:0000256" key="3">
    <source>
        <dbReference type="ARBA" id="ARBA00022475"/>
    </source>
</evidence>
<dbReference type="EMBL" id="CAJOBA010051520">
    <property type="protein sequence ID" value="CAF4245650.1"/>
    <property type="molecule type" value="Genomic_DNA"/>
</dbReference>
<dbReference type="PANTHER" id="PTHR11893:SF36">
    <property type="entry name" value="INNEXIN-5"/>
    <property type="match status" value="1"/>
</dbReference>
<sequence>LDVRRLISNLHEVGIRKENDRRHMVNVMGRSIHYNAVYYENYLHKFYGKYLKICNYFRIGSPYGTYVTTVYLLMKILYMSNSLIQLFLLSRLVTGNTLSYGVEFVQKFVTSKNMWPSINFPKVVMCDFMIRMLDIYEQLGMEESATITDMVEIKNRVYRQEFVYKYLKIDGFLMIKILHSNTSDIIVAELVAKLFNLYVKDRRQRIEKLNNDNAFMSV</sequence>
<comment type="subcellular location">
    <subcellularLocation>
        <location evidence="1">Cell membrane</location>
        <topology evidence="1">Multi-pass membrane protein</topology>
    </subcellularLocation>
</comment>
<keyword evidence="7" id="KW-0472">Membrane</keyword>
<dbReference type="Proteomes" id="UP000681722">
    <property type="component" value="Unassembled WGS sequence"/>
</dbReference>
<keyword evidence="5" id="KW-1133">Transmembrane helix</keyword>
<organism evidence="9 13">
    <name type="scientific">Didymodactylos carnosus</name>
    <dbReference type="NCBI Taxonomy" id="1234261"/>
    <lineage>
        <taxon>Eukaryota</taxon>
        <taxon>Metazoa</taxon>
        <taxon>Spiralia</taxon>
        <taxon>Gnathifera</taxon>
        <taxon>Rotifera</taxon>
        <taxon>Eurotatoria</taxon>
        <taxon>Bdelloidea</taxon>
        <taxon>Philodinida</taxon>
        <taxon>Philodinidae</taxon>
        <taxon>Didymodactylos</taxon>
    </lineage>
</organism>
<dbReference type="InterPro" id="IPR000990">
    <property type="entry name" value="Innexin"/>
</dbReference>
<dbReference type="EMBL" id="CAJNOQ010010731">
    <property type="protein sequence ID" value="CAF1259516.1"/>
    <property type="molecule type" value="Genomic_DNA"/>
</dbReference>
<evidence type="ECO:0000256" key="1">
    <source>
        <dbReference type="ARBA" id="ARBA00004651"/>
    </source>
</evidence>
<evidence type="ECO:0000256" key="7">
    <source>
        <dbReference type="ARBA" id="ARBA00023136"/>
    </source>
</evidence>
<dbReference type="Pfam" id="PF00876">
    <property type="entry name" value="Innexin"/>
    <property type="match status" value="1"/>
</dbReference>
<dbReference type="PRINTS" id="PR01262">
    <property type="entry name" value="INNEXIN"/>
</dbReference>
<keyword evidence="2" id="KW-0813">Transport</keyword>
<evidence type="ECO:0000256" key="6">
    <source>
        <dbReference type="ARBA" id="ARBA00023065"/>
    </source>
</evidence>
<keyword evidence="4" id="KW-0812">Transmembrane</keyword>
<dbReference type="GO" id="GO:0034220">
    <property type="term" value="P:monoatomic ion transmembrane transport"/>
    <property type="evidence" value="ECO:0007669"/>
    <property type="project" value="UniProtKB-KW"/>
</dbReference>
<reference evidence="9" key="1">
    <citation type="submission" date="2021-02" db="EMBL/GenBank/DDBJ databases">
        <authorList>
            <person name="Nowell W R."/>
        </authorList>
    </citation>
    <scope>NUCLEOTIDE SEQUENCE</scope>
</reference>
<evidence type="ECO:0000313" key="12">
    <source>
        <dbReference type="EMBL" id="CAF4245650.1"/>
    </source>
</evidence>
<evidence type="ECO:0000256" key="2">
    <source>
        <dbReference type="ARBA" id="ARBA00022448"/>
    </source>
</evidence>
<comment type="caution">
    <text evidence="9">The sequence shown here is derived from an EMBL/GenBank/DDBJ whole genome shotgun (WGS) entry which is preliminary data.</text>
</comment>
<evidence type="ECO:0000313" key="10">
    <source>
        <dbReference type="EMBL" id="CAF1450829.1"/>
    </source>
</evidence>
<dbReference type="GO" id="GO:0005886">
    <property type="term" value="C:plasma membrane"/>
    <property type="evidence" value="ECO:0007669"/>
    <property type="project" value="UniProtKB-SubCell"/>
</dbReference>
<dbReference type="AlphaFoldDB" id="A0A815AR12"/>
<keyword evidence="13" id="KW-1185">Reference proteome</keyword>